<dbReference type="InterPro" id="IPR001841">
    <property type="entry name" value="Znf_RING"/>
</dbReference>
<feature type="compositionally biased region" description="Basic residues" evidence="5">
    <location>
        <begin position="984"/>
        <end position="994"/>
    </location>
</feature>
<dbReference type="PANTHER" id="PTHR46170:SF1">
    <property type="entry name" value="GATOR COMPLEX PROTEIN WDR59"/>
    <property type="match status" value="1"/>
</dbReference>
<accession>A0A6A6C1U5</accession>
<feature type="compositionally biased region" description="Low complexity" evidence="5">
    <location>
        <begin position="861"/>
        <end position="871"/>
    </location>
</feature>
<keyword evidence="2" id="KW-0677">Repeat</keyword>
<dbReference type="InterPro" id="IPR049567">
    <property type="entry name" value="WDR59-like"/>
</dbReference>
<evidence type="ECO:0000313" key="7">
    <source>
        <dbReference type="EMBL" id="KAF2160130.1"/>
    </source>
</evidence>
<gene>
    <name evidence="7" type="ORF">M409DRAFT_70657</name>
</gene>
<dbReference type="GO" id="GO:0035591">
    <property type="term" value="F:signaling adaptor activity"/>
    <property type="evidence" value="ECO:0007669"/>
    <property type="project" value="TreeGrafter"/>
</dbReference>
<feature type="region of interest" description="Disordered" evidence="5">
    <location>
        <begin position="913"/>
        <end position="994"/>
    </location>
</feature>
<dbReference type="PROSITE" id="PS50294">
    <property type="entry name" value="WD_REPEATS_REGION"/>
    <property type="match status" value="1"/>
</dbReference>
<name>A0A6A6C1U5_ZASCE</name>
<feature type="region of interest" description="Disordered" evidence="5">
    <location>
        <begin position="795"/>
        <end position="872"/>
    </location>
</feature>
<dbReference type="Pfam" id="PF17120">
    <property type="entry name" value="zf-RING_16"/>
    <property type="match status" value="1"/>
</dbReference>
<evidence type="ECO:0000256" key="2">
    <source>
        <dbReference type="ARBA" id="ARBA00022737"/>
    </source>
</evidence>
<keyword evidence="3" id="KW-0862">Zinc</keyword>
<evidence type="ECO:0000313" key="8">
    <source>
        <dbReference type="Proteomes" id="UP000799537"/>
    </source>
</evidence>
<feature type="repeat" description="WD" evidence="4">
    <location>
        <begin position="96"/>
        <end position="138"/>
    </location>
</feature>
<dbReference type="GO" id="GO:1904263">
    <property type="term" value="P:positive regulation of TORC1 signaling"/>
    <property type="evidence" value="ECO:0007669"/>
    <property type="project" value="TreeGrafter"/>
</dbReference>
<sequence>MDNEHAWRCRRGSQPLAQRPSAINAKYTASSEEKGILVRDISNSQYRALWTPFSVRKSHHERVLAFHPTRLNLLAASNGSQLVILDIEASTTICVFNGNGRTITSISFGRDDGGAVATGSADGTICVWSMNDTSRPIYRLRAFRSACSHLSLGLGSAGLISAISGSNLCMWKLPSSRPIASIKVKPATLQLFTWSLETANHILTLSHGGILSFYDLEAAIGGSPARKGQAMNMDSDEEDGSHTLSNTTETVSPYTTFNLECSIAQAEVLGQNGLVVLQKSRKDLYFYNYSLEHGTMTEIWRLHKDCAMDCFSLRRLAQSVDAAIVSDIAIETYKVPVPVLDSMGWSQSPVARLEEYQAMGPKTDYPRSGFMKPQKKVQRVRAPGRTTPNKPRLKGIKDTLGKAKSRNIHRDQGSRPGTPATNMTSSLELPKEHHIDDEDSPMPFLSPNIPARRVSPGLITPLDESMQLPPLALSDSIATVAEHAHESDSDDETFAGDMKGSGTLLPGGINVPLPRSCGAMFSPNGQLVTFFPYSIKKTVNENITLTKGSDGVEKHGEEVNKLFPSFGNLLSTAQSRYSSSASKDTSSEDLQAVAVPRFAVHSSSFDDAPSWAVKVSPTKSQMQPLPGDHRVNVSVRSFETLTPTRKSLANAYGSFDEVGLPSSEVCRSNAAHAAKVGLQTSAMAWRLLAIILDSSIVDPHLPRRFEDVPALFLGHRPAISRNASMASSREAPSMDPTADVIPLLSLPFGRTWAIERLFQWAEERVDVQLLACMSTLLPSTCETIAAHSKFCSRRRQTRSVRSNMPALTGSDQDSTMFPPDLPTLRTESIAVRTADSSPNKAYRSRLSSGNPSQPTTPYLDSSSSTPPFTFSNITTQNSRILTSGSASPEHQRSSFGAAAKNYAASIAEKFSSYGSSPPLKRLGTSPGNELSSSLPNATGSWSKSVSFASTMEPSRGSRRSLSLAQEDDNYDSDRTVDDNSVLHTPKKPHTGVSMMKKKGSFYGEATTTMPTQLVPEQLSMKSSFWRHRYAEHLRSWDMLTDAADMTNFSSTSVPQSLDSSHSEQSVVPETHSGRRFNDCSICYCVVQAAEQVCPACLHVTHPGCLEEFLSAVGPDSFTCPTGCGCDCTSATEMSFASEDTAIEEEAQHKQPFKKRPSLTDPLRLRQRLQGESW</sequence>
<keyword evidence="8" id="KW-1185">Reference proteome</keyword>
<dbReference type="PANTHER" id="PTHR46170">
    <property type="entry name" value="GATOR COMPLEX PROTEIN WDR59"/>
    <property type="match status" value="1"/>
</dbReference>
<feature type="compositionally biased region" description="Polar residues" evidence="5">
    <location>
        <begin position="834"/>
        <end position="860"/>
    </location>
</feature>
<dbReference type="SUPFAM" id="SSF50978">
    <property type="entry name" value="WD40 repeat-like"/>
    <property type="match status" value="1"/>
</dbReference>
<dbReference type="InterPro" id="IPR001680">
    <property type="entry name" value="WD40_rpt"/>
</dbReference>
<keyword evidence="3" id="KW-0863">Zinc-finger</keyword>
<evidence type="ECO:0000259" key="6">
    <source>
        <dbReference type="PROSITE" id="PS50089"/>
    </source>
</evidence>
<dbReference type="Gene3D" id="2.130.10.10">
    <property type="entry name" value="YVTN repeat-like/Quinoprotein amine dehydrogenase"/>
    <property type="match status" value="1"/>
</dbReference>
<dbReference type="InterPro" id="IPR049566">
    <property type="entry name" value="WDR59_RTC1-like_RING_Znf"/>
</dbReference>
<keyword evidence="3" id="KW-0479">Metal-binding</keyword>
<dbReference type="GO" id="GO:0034198">
    <property type="term" value="P:cellular response to amino acid starvation"/>
    <property type="evidence" value="ECO:0007669"/>
    <property type="project" value="TreeGrafter"/>
</dbReference>
<feature type="region of interest" description="Disordered" evidence="5">
    <location>
        <begin position="1050"/>
        <end position="1069"/>
    </location>
</feature>
<feature type="region of interest" description="Disordered" evidence="5">
    <location>
        <begin position="227"/>
        <end position="246"/>
    </location>
</feature>
<evidence type="ECO:0000256" key="1">
    <source>
        <dbReference type="ARBA" id="ARBA00022574"/>
    </source>
</evidence>
<dbReference type="GO" id="GO:0035859">
    <property type="term" value="C:Seh1-associated complex"/>
    <property type="evidence" value="ECO:0007669"/>
    <property type="project" value="TreeGrafter"/>
</dbReference>
<feature type="compositionally biased region" description="Polar residues" evidence="5">
    <location>
        <begin position="1050"/>
        <end position="1067"/>
    </location>
</feature>
<evidence type="ECO:0000256" key="4">
    <source>
        <dbReference type="PROSITE-ProRule" id="PRU00221"/>
    </source>
</evidence>
<dbReference type="EMBL" id="ML993629">
    <property type="protein sequence ID" value="KAF2160130.1"/>
    <property type="molecule type" value="Genomic_DNA"/>
</dbReference>
<organism evidence="7 8">
    <name type="scientific">Zasmidium cellare ATCC 36951</name>
    <dbReference type="NCBI Taxonomy" id="1080233"/>
    <lineage>
        <taxon>Eukaryota</taxon>
        <taxon>Fungi</taxon>
        <taxon>Dikarya</taxon>
        <taxon>Ascomycota</taxon>
        <taxon>Pezizomycotina</taxon>
        <taxon>Dothideomycetes</taxon>
        <taxon>Dothideomycetidae</taxon>
        <taxon>Mycosphaerellales</taxon>
        <taxon>Mycosphaerellaceae</taxon>
        <taxon>Zasmidium</taxon>
    </lineage>
</organism>
<protein>
    <recommendedName>
        <fullName evidence="6">RING-type domain-containing protein</fullName>
    </recommendedName>
</protein>
<dbReference type="GeneID" id="54572107"/>
<dbReference type="InterPro" id="IPR036322">
    <property type="entry name" value="WD40_repeat_dom_sf"/>
</dbReference>
<dbReference type="GO" id="GO:0008270">
    <property type="term" value="F:zinc ion binding"/>
    <property type="evidence" value="ECO:0007669"/>
    <property type="project" value="UniProtKB-KW"/>
</dbReference>
<dbReference type="PROSITE" id="PS50082">
    <property type="entry name" value="WD_REPEATS_2"/>
    <property type="match status" value="1"/>
</dbReference>
<dbReference type="OrthoDB" id="311712at2759"/>
<dbReference type="AlphaFoldDB" id="A0A6A6C1U5"/>
<dbReference type="InterPro" id="IPR015943">
    <property type="entry name" value="WD40/YVTN_repeat-like_dom_sf"/>
</dbReference>
<feature type="domain" description="RING-type" evidence="6">
    <location>
        <begin position="1079"/>
        <end position="1120"/>
    </location>
</feature>
<feature type="compositionally biased region" description="Polar residues" evidence="5">
    <location>
        <begin position="925"/>
        <end position="952"/>
    </location>
</feature>
<evidence type="ECO:0000256" key="3">
    <source>
        <dbReference type="PROSITE-ProRule" id="PRU00175"/>
    </source>
</evidence>
<evidence type="ECO:0000256" key="5">
    <source>
        <dbReference type="SAM" id="MobiDB-lite"/>
    </source>
</evidence>
<dbReference type="RefSeq" id="XP_033661019.1">
    <property type="nucleotide sequence ID" value="XM_033818835.1"/>
</dbReference>
<reference evidence="7" key="1">
    <citation type="journal article" date="2020" name="Stud. Mycol.">
        <title>101 Dothideomycetes genomes: a test case for predicting lifestyles and emergence of pathogens.</title>
        <authorList>
            <person name="Haridas S."/>
            <person name="Albert R."/>
            <person name="Binder M."/>
            <person name="Bloem J."/>
            <person name="Labutti K."/>
            <person name="Salamov A."/>
            <person name="Andreopoulos B."/>
            <person name="Baker S."/>
            <person name="Barry K."/>
            <person name="Bills G."/>
            <person name="Bluhm B."/>
            <person name="Cannon C."/>
            <person name="Castanera R."/>
            <person name="Culley D."/>
            <person name="Daum C."/>
            <person name="Ezra D."/>
            <person name="Gonzalez J."/>
            <person name="Henrissat B."/>
            <person name="Kuo A."/>
            <person name="Liang C."/>
            <person name="Lipzen A."/>
            <person name="Lutzoni F."/>
            <person name="Magnuson J."/>
            <person name="Mondo S."/>
            <person name="Nolan M."/>
            <person name="Ohm R."/>
            <person name="Pangilinan J."/>
            <person name="Park H.-J."/>
            <person name="Ramirez L."/>
            <person name="Alfaro M."/>
            <person name="Sun H."/>
            <person name="Tritt A."/>
            <person name="Yoshinaga Y."/>
            <person name="Zwiers L.-H."/>
            <person name="Turgeon B."/>
            <person name="Goodwin S."/>
            <person name="Spatafora J."/>
            <person name="Crous P."/>
            <person name="Grigoriev I."/>
        </authorList>
    </citation>
    <scope>NUCLEOTIDE SEQUENCE</scope>
    <source>
        <strain evidence="7">ATCC 36951</strain>
    </source>
</reference>
<keyword evidence="1 4" id="KW-0853">WD repeat</keyword>
<dbReference type="SMART" id="SM00320">
    <property type="entry name" value="WD40"/>
    <property type="match status" value="4"/>
</dbReference>
<dbReference type="GO" id="GO:0005774">
    <property type="term" value="C:vacuolar membrane"/>
    <property type="evidence" value="ECO:0007669"/>
    <property type="project" value="TreeGrafter"/>
</dbReference>
<proteinExistence type="predicted"/>
<feature type="region of interest" description="Disordered" evidence="5">
    <location>
        <begin position="362"/>
        <end position="425"/>
    </location>
</feature>
<dbReference type="Proteomes" id="UP000799537">
    <property type="component" value="Unassembled WGS sequence"/>
</dbReference>
<dbReference type="PROSITE" id="PS50089">
    <property type="entry name" value="ZF_RING_2"/>
    <property type="match status" value="1"/>
</dbReference>